<proteinExistence type="inferred from homology"/>
<dbReference type="AlphaFoldDB" id="B3RVK5"/>
<comment type="subcellular location">
    <subcellularLocation>
        <location evidence="9">Membrane</location>
        <topology evidence="9">Multi-pass membrane protein</topology>
    </subcellularLocation>
    <subcellularLocation>
        <location evidence="1">Mitochondrion inner membrane</location>
        <topology evidence="1">Multi-pass membrane protein</topology>
    </subcellularLocation>
</comment>
<evidence type="ECO:0000256" key="5">
    <source>
        <dbReference type="ARBA" id="ARBA00022946"/>
    </source>
</evidence>
<comment type="similarity">
    <text evidence="2 9">Belongs to the OXA1/ALB3/YidC family.</text>
</comment>
<dbReference type="CTD" id="6753259"/>
<dbReference type="FunCoup" id="B3RVK5">
    <property type="interactions" value="1497"/>
</dbReference>
<dbReference type="GO" id="GO:0032979">
    <property type="term" value="P:protein insertion into mitochondrial inner membrane from matrix"/>
    <property type="evidence" value="ECO:0000318"/>
    <property type="project" value="GO_Central"/>
</dbReference>
<dbReference type="eggNOG" id="KOG1239">
    <property type="taxonomic scope" value="Eukaryota"/>
</dbReference>
<keyword evidence="3 9" id="KW-0812">Transmembrane</keyword>
<evidence type="ECO:0000313" key="12">
    <source>
        <dbReference type="EMBL" id="EDV25515.1"/>
    </source>
</evidence>
<dbReference type="KEGG" id="tad:TRIADDRAFT_23561"/>
<dbReference type="HOGENOM" id="CLU_029282_3_0_1"/>
<dbReference type="InterPro" id="IPR028055">
    <property type="entry name" value="YidC/Oxa/ALB_C"/>
</dbReference>
<dbReference type="GeneID" id="6753259"/>
<evidence type="ECO:0000313" key="13">
    <source>
        <dbReference type="Proteomes" id="UP000009022"/>
    </source>
</evidence>
<dbReference type="RefSeq" id="XP_002111548.1">
    <property type="nucleotide sequence ID" value="XM_002111512.1"/>
</dbReference>
<feature type="transmembrane region" description="Helical" evidence="10">
    <location>
        <begin position="130"/>
        <end position="147"/>
    </location>
</feature>
<gene>
    <name evidence="12" type="ORF">TRIADDRAFT_23561</name>
</gene>
<dbReference type="GO" id="GO:0005743">
    <property type="term" value="C:mitochondrial inner membrane"/>
    <property type="evidence" value="ECO:0000318"/>
    <property type="project" value="GO_Central"/>
</dbReference>
<evidence type="ECO:0000256" key="4">
    <source>
        <dbReference type="ARBA" id="ARBA00022792"/>
    </source>
</evidence>
<dbReference type="InterPro" id="IPR001708">
    <property type="entry name" value="YidC/ALB3/OXA1/COX18"/>
</dbReference>
<dbReference type="CDD" id="cd20069">
    <property type="entry name" value="5TM_Oxa1-like"/>
    <property type="match status" value="1"/>
</dbReference>
<keyword evidence="5" id="KW-0809">Transit peptide</keyword>
<evidence type="ECO:0000256" key="7">
    <source>
        <dbReference type="ARBA" id="ARBA00023128"/>
    </source>
</evidence>
<evidence type="ECO:0000256" key="2">
    <source>
        <dbReference type="ARBA" id="ARBA00009877"/>
    </source>
</evidence>
<feature type="transmembrane region" description="Helical" evidence="10">
    <location>
        <begin position="175"/>
        <end position="193"/>
    </location>
</feature>
<dbReference type="PhylomeDB" id="B3RVK5"/>
<protein>
    <recommendedName>
        <fullName evidence="11">Membrane insertase YidC/Oxa/ALB C-terminal domain-containing protein</fullName>
    </recommendedName>
</protein>
<evidence type="ECO:0000256" key="9">
    <source>
        <dbReference type="RuleBase" id="RU003945"/>
    </source>
</evidence>
<keyword evidence="4" id="KW-0999">Mitochondrion inner membrane</keyword>
<keyword evidence="8 10" id="KW-0472">Membrane</keyword>
<evidence type="ECO:0000256" key="6">
    <source>
        <dbReference type="ARBA" id="ARBA00022989"/>
    </source>
</evidence>
<name>B3RVK5_TRIAD</name>
<sequence length="305" mass="33877">MSTPISTSDLLSDAAFHVNDTHVGQTLADLGLGGYTPIGLLQHAIDSLHSYVGLPWWGSIMVATAILRALTLPLVVRSYRNSARMNNISPTVSRLMNKMRAAPTQQEAALYSQELRLLFQKHNCNPFKSLISPLLQVPVFISFFLGLRRMCTAPLESMKDGGMYWFTDLTAADPYYVLPVLSCVTMLLTLELGTEVGARNSGMQQQATMKVMKIVFRFLAIGMLPVTAQFPTAIFCYWLTSNSCSMLQMVILNTPRIRKSFGIPELIKVEPPPEESKDKGIASNFKTGKLAVLYHMLMSSFNDKL</sequence>
<organism evidence="12 13">
    <name type="scientific">Trichoplax adhaerens</name>
    <name type="common">Trichoplax reptans</name>
    <dbReference type="NCBI Taxonomy" id="10228"/>
    <lineage>
        <taxon>Eukaryota</taxon>
        <taxon>Metazoa</taxon>
        <taxon>Placozoa</taxon>
        <taxon>Uniplacotomia</taxon>
        <taxon>Trichoplacea</taxon>
        <taxon>Trichoplacidae</taxon>
        <taxon>Trichoplax</taxon>
    </lineage>
</organism>
<evidence type="ECO:0000256" key="10">
    <source>
        <dbReference type="SAM" id="Phobius"/>
    </source>
</evidence>
<dbReference type="PANTHER" id="PTHR12428">
    <property type="entry name" value="OXA1"/>
    <property type="match status" value="1"/>
</dbReference>
<keyword evidence="7" id="KW-0496">Mitochondrion</keyword>
<keyword evidence="13" id="KW-1185">Reference proteome</keyword>
<keyword evidence="6 10" id="KW-1133">Transmembrane helix</keyword>
<reference evidence="12 13" key="1">
    <citation type="journal article" date="2008" name="Nature">
        <title>The Trichoplax genome and the nature of placozoans.</title>
        <authorList>
            <person name="Srivastava M."/>
            <person name="Begovic E."/>
            <person name="Chapman J."/>
            <person name="Putnam N.H."/>
            <person name="Hellsten U."/>
            <person name="Kawashima T."/>
            <person name="Kuo A."/>
            <person name="Mitros T."/>
            <person name="Salamov A."/>
            <person name="Carpenter M.L."/>
            <person name="Signorovitch A.Y."/>
            <person name="Moreno M.A."/>
            <person name="Kamm K."/>
            <person name="Grimwood J."/>
            <person name="Schmutz J."/>
            <person name="Shapiro H."/>
            <person name="Grigoriev I.V."/>
            <person name="Buss L.W."/>
            <person name="Schierwater B."/>
            <person name="Dellaporta S.L."/>
            <person name="Rokhsar D.S."/>
        </authorList>
    </citation>
    <scope>NUCLEOTIDE SEQUENCE [LARGE SCALE GENOMIC DNA]</scope>
    <source>
        <strain evidence="12 13">Grell-BS-1999</strain>
    </source>
</reference>
<dbReference type="STRING" id="10228.B3RVK5"/>
<dbReference type="EMBL" id="DS985244">
    <property type="protein sequence ID" value="EDV25515.1"/>
    <property type="molecule type" value="Genomic_DNA"/>
</dbReference>
<evidence type="ECO:0000256" key="8">
    <source>
        <dbReference type="ARBA" id="ARBA00023136"/>
    </source>
</evidence>
<evidence type="ECO:0000259" key="11">
    <source>
        <dbReference type="Pfam" id="PF02096"/>
    </source>
</evidence>
<dbReference type="OrthoDB" id="2148490at2759"/>
<dbReference type="Proteomes" id="UP000009022">
    <property type="component" value="Unassembled WGS sequence"/>
</dbReference>
<dbReference type="NCBIfam" id="TIGR03592">
    <property type="entry name" value="yidC_oxa1_cterm"/>
    <property type="match status" value="1"/>
</dbReference>
<dbReference type="PANTHER" id="PTHR12428:SF66">
    <property type="entry name" value="MITOCHONDRIAL INNER MEMBRANE PROTEIN OXA1L"/>
    <property type="match status" value="1"/>
</dbReference>
<evidence type="ECO:0000256" key="1">
    <source>
        <dbReference type="ARBA" id="ARBA00004448"/>
    </source>
</evidence>
<feature type="transmembrane region" description="Helical" evidence="10">
    <location>
        <begin position="214"/>
        <end position="240"/>
    </location>
</feature>
<evidence type="ECO:0000256" key="3">
    <source>
        <dbReference type="ARBA" id="ARBA00022692"/>
    </source>
</evidence>
<dbReference type="OMA" id="GWKNAQT"/>
<dbReference type="Pfam" id="PF02096">
    <property type="entry name" value="60KD_IMP"/>
    <property type="match status" value="1"/>
</dbReference>
<dbReference type="GO" id="GO:0032977">
    <property type="term" value="F:membrane insertase activity"/>
    <property type="evidence" value="ECO:0000318"/>
    <property type="project" value="GO_Central"/>
</dbReference>
<accession>B3RVK5</accession>
<dbReference type="InParanoid" id="B3RVK5"/>
<feature type="transmembrane region" description="Helical" evidence="10">
    <location>
        <begin position="56"/>
        <end position="76"/>
    </location>
</feature>
<feature type="domain" description="Membrane insertase YidC/Oxa/ALB C-terminal" evidence="11">
    <location>
        <begin position="56"/>
        <end position="253"/>
    </location>
</feature>